<organism evidence="1 2">
    <name type="scientific">Brevundimonas viscosa</name>
    <dbReference type="NCBI Taxonomy" id="871741"/>
    <lineage>
        <taxon>Bacteria</taxon>
        <taxon>Pseudomonadati</taxon>
        <taxon>Pseudomonadota</taxon>
        <taxon>Alphaproteobacteria</taxon>
        <taxon>Caulobacterales</taxon>
        <taxon>Caulobacteraceae</taxon>
        <taxon>Brevundimonas</taxon>
    </lineage>
</organism>
<proteinExistence type="predicted"/>
<gene>
    <name evidence="1" type="ORF">SAMN05192570_0620</name>
</gene>
<reference evidence="2" key="1">
    <citation type="submission" date="2016-10" db="EMBL/GenBank/DDBJ databases">
        <authorList>
            <person name="Varghese N."/>
            <person name="Submissions S."/>
        </authorList>
    </citation>
    <scope>NUCLEOTIDE SEQUENCE [LARGE SCALE GENOMIC DNA]</scope>
    <source>
        <strain evidence="2">CGMCC 1.10683</strain>
    </source>
</reference>
<dbReference type="RefSeq" id="WP_092306634.1">
    <property type="nucleotide sequence ID" value="NZ_FOZV01000001.1"/>
</dbReference>
<dbReference type="STRING" id="871741.SAMN05192570_0620"/>
<evidence type="ECO:0000313" key="1">
    <source>
        <dbReference type="EMBL" id="SFS32566.1"/>
    </source>
</evidence>
<dbReference type="Proteomes" id="UP000198788">
    <property type="component" value="Unassembled WGS sequence"/>
</dbReference>
<sequence>MSHARHAARTHRASQELIAASGDVVARRLEIMAEAVRDPLKADYPELLLMGSEKVEALSASAAVGASGVMAAADAAGRIAARERAAARKALTAMTAAATPAEALNAQGLWALGAWNRAVRDSWAFGAAMLKLQADIVQPVHAAATANARRLQRRA</sequence>
<protein>
    <recommendedName>
        <fullName evidence="3">Phasin protein</fullName>
    </recommendedName>
</protein>
<dbReference type="AlphaFoldDB" id="A0A1I6NX78"/>
<name>A0A1I6NX78_9CAUL</name>
<evidence type="ECO:0000313" key="2">
    <source>
        <dbReference type="Proteomes" id="UP000198788"/>
    </source>
</evidence>
<evidence type="ECO:0008006" key="3">
    <source>
        <dbReference type="Google" id="ProtNLM"/>
    </source>
</evidence>
<accession>A0A1I6NX78</accession>
<dbReference type="EMBL" id="FOZV01000001">
    <property type="protein sequence ID" value="SFS32566.1"/>
    <property type="molecule type" value="Genomic_DNA"/>
</dbReference>
<keyword evidence="2" id="KW-1185">Reference proteome</keyword>